<protein>
    <recommendedName>
        <fullName evidence="7">Recombination protein RecR</fullName>
    </recommendedName>
</protein>
<dbReference type="Pfam" id="PF13662">
    <property type="entry name" value="Toprim_4"/>
    <property type="match status" value="1"/>
</dbReference>
<evidence type="ECO:0000256" key="5">
    <source>
        <dbReference type="ARBA" id="ARBA00023172"/>
    </source>
</evidence>
<dbReference type="SUPFAM" id="SSF111304">
    <property type="entry name" value="Recombination protein RecR"/>
    <property type="match status" value="1"/>
</dbReference>
<evidence type="ECO:0000256" key="2">
    <source>
        <dbReference type="ARBA" id="ARBA00022763"/>
    </source>
</evidence>
<dbReference type="Gene3D" id="6.10.250.240">
    <property type="match status" value="1"/>
</dbReference>
<dbReference type="InterPro" id="IPR015967">
    <property type="entry name" value="Rcmb_RecR_Znf"/>
</dbReference>
<dbReference type="GO" id="GO:0006281">
    <property type="term" value="P:DNA repair"/>
    <property type="evidence" value="ECO:0007669"/>
    <property type="project" value="UniProtKB-UniRule"/>
</dbReference>
<dbReference type="SMART" id="SM00493">
    <property type="entry name" value="TOPRIM"/>
    <property type="match status" value="1"/>
</dbReference>
<dbReference type="GO" id="GO:0008270">
    <property type="term" value="F:zinc ion binding"/>
    <property type="evidence" value="ECO:0007669"/>
    <property type="project" value="UniProtKB-KW"/>
</dbReference>
<dbReference type="PANTHER" id="PTHR30446:SF0">
    <property type="entry name" value="RECOMBINATION PROTEIN RECR"/>
    <property type="match status" value="1"/>
</dbReference>
<dbReference type="GO" id="GO:0006310">
    <property type="term" value="P:DNA recombination"/>
    <property type="evidence" value="ECO:0007669"/>
    <property type="project" value="UniProtKB-UniRule"/>
</dbReference>
<dbReference type="Proteomes" id="UP000505210">
    <property type="component" value="Chromosome"/>
</dbReference>
<dbReference type="PANTHER" id="PTHR30446">
    <property type="entry name" value="RECOMBINATION PROTEIN RECR"/>
    <property type="match status" value="1"/>
</dbReference>
<keyword evidence="5 7" id="KW-0233">DNA recombination</keyword>
<dbReference type="InterPro" id="IPR023627">
    <property type="entry name" value="Rcmb_RecR"/>
</dbReference>
<gene>
    <name evidence="7 9" type="primary">recR</name>
    <name evidence="9" type="ORF">HPC62_21310</name>
</gene>
<keyword evidence="3 7" id="KW-0863">Zinc-finger</keyword>
<evidence type="ECO:0000313" key="9">
    <source>
        <dbReference type="EMBL" id="QKD84378.1"/>
    </source>
</evidence>
<proteinExistence type="inferred from homology"/>
<keyword evidence="4 7" id="KW-0862">Zinc</keyword>
<dbReference type="Gene3D" id="3.40.1360.10">
    <property type="match status" value="1"/>
</dbReference>
<dbReference type="EMBL" id="CP053661">
    <property type="protein sequence ID" value="QKD84378.1"/>
    <property type="molecule type" value="Genomic_DNA"/>
</dbReference>
<dbReference type="Pfam" id="PF21175">
    <property type="entry name" value="RecR_C"/>
    <property type="match status" value="1"/>
</dbReference>
<evidence type="ECO:0000256" key="7">
    <source>
        <dbReference type="HAMAP-Rule" id="MF_00017"/>
    </source>
</evidence>
<keyword evidence="6 7" id="KW-0234">DNA repair</keyword>
<dbReference type="InterPro" id="IPR003583">
    <property type="entry name" value="Hlx-hairpin-Hlx_DNA-bd_motif"/>
</dbReference>
<evidence type="ECO:0000259" key="8">
    <source>
        <dbReference type="PROSITE" id="PS50880"/>
    </source>
</evidence>
<dbReference type="InterPro" id="IPR000093">
    <property type="entry name" value="DNA_Rcmb_RecR"/>
</dbReference>
<comment type="similarity">
    <text evidence="7">Belongs to the RecR family.</text>
</comment>
<sequence>MQLLSSPNPATILYDRKSIPLLRLAAPGGTLVYTRPLARLIEQLQRLPGVGPKSAQRLALHILKRPEEEVKALAQALLEAKQQVGLCSVCFHLSAEPVCDICKNPSRDPQLICVVADSRDVIALEKTREYKGKYHVLGGLISPMEGIGPDHLHISPLVKRVAQQGVEEVIMAISPSVEGDTTTLYVGQLLKPFTKVTRIAFGLPMGGDLEYADEVTLARALEGRRELE</sequence>
<dbReference type="AlphaFoldDB" id="A0A6M8BCG6"/>
<keyword evidence="2 7" id="KW-0227">DNA damage</keyword>
<feature type="domain" description="Toprim" evidence="8">
    <location>
        <begin position="110"/>
        <end position="204"/>
    </location>
</feature>
<evidence type="ECO:0000256" key="6">
    <source>
        <dbReference type="ARBA" id="ARBA00023204"/>
    </source>
</evidence>
<feature type="zinc finger region" description="C4-type" evidence="7">
    <location>
        <begin position="87"/>
        <end position="102"/>
    </location>
</feature>
<evidence type="ECO:0000256" key="1">
    <source>
        <dbReference type="ARBA" id="ARBA00022723"/>
    </source>
</evidence>
<dbReference type="InterPro" id="IPR034137">
    <property type="entry name" value="TOPRIM_RecR"/>
</dbReference>
<evidence type="ECO:0000313" key="10">
    <source>
        <dbReference type="Proteomes" id="UP000505210"/>
    </source>
</evidence>
<keyword evidence="10" id="KW-1185">Reference proteome</keyword>
<keyword evidence="1 7" id="KW-0479">Metal-binding</keyword>
<dbReference type="HAMAP" id="MF_00017">
    <property type="entry name" value="RecR"/>
    <property type="match status" value="1"/>
</dbReference>
<dbReference type="NCBIfam" id="TIGR00615">
    <property type="entry name" value="recR"/>
    <property type="match status" value="1"/>
</dbReference>
<name>A0A6M8BCG6_9CYAN</name>
<evidence type="ECO:0000256" key="4">
    <source>
        <dbReference type="ARBA" id="ARBA00022833"/>
    </source>
</evidence>
<dbReference type="Pfam" id="PF02132">
    <property type="entry name" value="RecR_ZnF"/>
    <property type="match status" value="1"/>
</dbReference>
<dbReference type="Pfam" id="PF21176">
    <property type="entry name" value="RecR_HhH"/>
    <property type="match status" value="1"/>
</dbReference>
<dbReference type="GO" id="GO:0003677">
    <property type="term" value="F:DNA binding"/>
    <property type="evidence" value="ECO:0007669"/>
    <property type="project" value="UniProtKB-UniRule"/>
</dbReference>
<accession>A0A6M8BCG6</accession>
<dbReference type="PROSITE" id="PS50880">
    <property type="entry name" value="TOPRIM"/>
    <property type="match status" value="1"/>
</dbReference>
<reference evidence="9 10" key="1">
    <citation type="submission" date="2020-05" db="EMBL/GenBank/DDBJ databases">
        <title>Complete genome sequence of of a novel Thermoleptolyngbya strain isolated from hot springs of Ganzi, Sichuan China.</title>
        <authorList>
            <person name="Tang J."/>
            <person name="Daroch M."/>
            <person name="Li L."/>
            <person name="Waleron K."/>
            <person name="Waleron M."/>
            <person name="Waleron M."/>
        </authorList>
    </citation>
    <scope>NUCLEOTIDE SEQUENCE [LARGE SCALE GENOMIC DNA]</scope>
    <source>
        <strain evidence="9 10">PKUAC-SCTA183</strain>
    </source>
</reference>
<dbReference type="CDD" id="cd01025">
    <property type="entry name" value="TOPRIM_recR"/>
    <property type="match status" value="1"/>
</dbReference>
<evidence type="ECO:0000256" key="3">
    <source>
        <dbReference type="ARBA" id="ARBA00022771"/>
    </source>
</evidence>
<comment type="function">
    <text evidence="7">May play a role in DNA repair. It seems to be involved in an RecBC-independent recombinational process of DNA repair. It may act with RecF and RecO.</text>
</comment>
<dbReference type="SMART" id="SM00278">
    <property type="entry name" value="HhH1"/>
    <property type="match status" value="1"/>
</dbReference>
<dbReference type="KEGG" id="theu:HPC62_21310"/>
<dbReference type="Gene3D" id="1.10.8.420">
    <property type="entry name" value="RecR Domain 1"/>
    <property type="match status" value="1"/>
</dbReference>
<dbReference type="InterPro" id="IPR006171">
    <property type="entry name" value="TOPRIM_dom"/>
</dbReference>
<dbReference type="PROSITE" id="PS01300">
    <property type="entry name" value="RECR"/>
    <property type="match status" value="1"/>
</dbReference>
<organism evidence="9 10">
    <name type="scientific">Thermoleptolyngbya sichuanensis A183</name>
    <dbReference type="NCBI Taxonomy" id="2737172"/>
    <lineage>
        <taxon>Bacteria</taxon>
        <taxon>Bacillati</taxon>
        <taxon>Cyanobacteriota</taxon>
        <taxon>Cyanophyceae</taxon>
        <taxon>Oculatellales</taxon>
        <taxon>Oculatellaceae</taxon>
        <taxon>Thermoleptolyngbya</taxon>
        <taxon>Thermoleptolyngbya sichuanensis</taxon>
    </lineage>
</organism>